<feature type="compositionally biased region" description="Basic and acidic residues" evidence="1">
    <location>
        <begin position="86"/>
        <end position="101"/>
    </location>
</feature>
<accession>A0AAV0J5J2</accession>
<evidence type="ECO:0000313" key="3">
    <source>
        <dbReference type="Proteomes" id="UP001154282"/>
    </source>
</evidence>
<evidence type="ECO:0000256" key="1">
    <source>
        <dbReference type="SAM" id="MobiDB-lite"/>
    </source>
</evidence>
<organism evidence="2 3">
    <name type="scientific">Linum tenue</name>
    <dbReference type="NCBI Taxonomy" id="586396"/>
    <lineage>
        <taxon>Eukaryota</taxon>
        <taxon>Viridiplantae</taxon>
        <taxon>Streptophyta</taxon>
        <taxon>Embryophyta</taxon>
        <taxon>Tracheophyta</taxon>
        <taxon>Spermatophyta</taxon>
        <taxon>Magnoliopsida</taxon>
        <taxon>eudicotyledons</taxon>
        <taxon>Gunneridae</taxon>
        <taxon>Pentapetalae</taxon>
        <taxon>rosids</taxon>
        <taxon>fabids</taxon>
        <taxon>Malpighiales</taxon>
        <taxon>Linaceae</taxon>
        <taxon>Linum</taxon>
    </lineage>
</organism>
<evidence type="ECO:0000313" key="2">
    <source>
        <dbReference type="EMBL" id="CAI0405114.1"/>
    </source>
</evidence>
<reference evidence="2" key="1">
    <citation type="submission" date="2022-08" db="EMBL/GenBank/DDBJ databases">
        <authorList>
            <person name="Gutierrez-Valencia J."/>
        </authorList>
    </citation>
    <scope>NUCLEOTIDE SEQUENCE</scope>
</reference>
<dbReference type="AlphaFoldDB" id="A0AAV0J5J2"/>
<sequence length="101" mass="11385">MRRLKLQPLLSSDGNDEVKWRQRQKRVEDQRWTPTKVPTAAIKEGNEVVVGAKLTAMDAAAVLGITGVRVFNQGEEEQESSGARRFTGDKDSSDLEPRLWF</sequence>
<dbReference type="Proteomes" id="UP001154282">
    <property type="component" value="Unassembled WGS sequence"/>
</dbReference>
<gene>
    <name evidence="2" type="ORF">LITE_LOCUS12772</name>
</gene>
<protein>
    <submittedName>
        <fullName evidence="2">Uncharacterized protein</fullName>
    </submittedName>
</protein>
<feature type="region of interest" description="Disordered" evidence="1">
    <location>
        <begin position="75"/>
        <end position="101"/>
    </location>
</feature>
<proteinExistence type="predicted"/>
<dbReference type="EMBL" id="CAMGYJ010000004">
    <property type="protein sequence ID" value="CAI0405114.1"/>
    <property type="molecule type" value="Genomic_DNA"/>
</dbReference>
<comment type="caution">
    <text evidence="2">The sequence shown here is derived from an EMBL/GenBank/DDBJ whole genome shotgun (WGS) entry which is preliminary data.</text>
</comment>
<keyword evidence="3" id="KW-1185">Reference proteome</keyword>
<name>A0AAV0J5J2_9ROSI</name>